<protein>
    <submittedName>
        <fullName evidence="1">Uncharacterized protein</fullName>
    </submittedName>
</protein>
<gene>
    <name evidence="1" type="ORF">GCM10011320_49910</name>
</gene>
<dbReference type="EMBL" id="BMKW01000014">
    <property type="protein sequence ID" value="GGJ36202.1"/>
    <property type="molecule type" value="Genomic_DNA"/>
</dbReference>
<organism evidence="1 2">
    <name type="scientific">Neoroseomonas lacus</name>
    <dbReference type="NCBI Taxonomy" id="287609"/>
    <lineage>
        <taxon>Bacteria</taxon>
        <taxon>Pseudomonadati</taxon>
        <taxon>Pseudomonadota</taxon>
        <taxon>Alphaproteobacteria</taxon>
        <taxon>Acetobacterales</taxon>
        <taxon>Acetobacteraceae</taxon>
        <taxon>Neoroseomonas</taxon>
    </lineage>
</organism>
<reference evidence="1" key="2">
    <citation type="submission" date="2020-09" db="EMBL/GenBank/DDBJ databases">
        <authorList>
            <person name="Sun Q."/>
            <person name="Zhou Y."/>
        </authorList>
    </citation>
    <scope>NUCLEOTIDE SEQUENCE</scope>
    <source>
        <strain evidence="1">CGMCC 1.3617</strain>
    </source>
</reference>
<name>A0A917KYD9_9PROT</name>
<dbReference type="AlphaFoldDB" id="A0A917KYD9"/>
<keyword evidence="2" id="KW-1185">Reference proteome</keyword>
<evidence type="ECO:0000313" key="2">
    <source>
        <dbReference type="Proteomes" id="UP000661507"/>
    </source>
</evidence>
<proteinExistence type="predicted"/>
<evidence type="ECO:0000313" key="1">
    <source>
        <dbReference type="EMBL" id="GGJ36202.1"/>
    </source>
</evidence>
<accession>A0A917KYD9</accession>
<dbReference type="Proteomes" id="UP000661507">
    <property type="component" value="Unassembled WGS sequence"/>
</dbReference>
<reference evidence="1" key="1">
    <citation type="journal article" date="2014" name="Int. J. Syst. Evol. Microbiol.">
        <title>Complete genome sequence of Corynebacterium casei LMG S-19264T (=DSM 44701T), isolated from a smear-ripened cheese.</title>
        <authorList>
            <consortium name="US DOE Joint Genome Institute (JGI-PGF)"/>
            <person name="Walter F."/>
            <person name="Albersmeier A."/>
            <person name="Kalinowski J."/>
            <person name="Ruckert C."/>
        </authorList>
    </citation>
    <scope>NUCLEOTIDE SEQUENCE</scope>
    <source>
        <strain evidence="1">CGMCC 1.3617</strain>
    </source>
</reference>
<comment type="caution">
    <text evidence="1">The sequence shown here is derived from an EMBL/GenBank/DDBJ whole genome shotgun (WGS) entry which is preliminary data.</text>
</comment>
<sequence length="53" mass="5549">MTLSQRCGGRVGKARISSMRTPFGVAAASALRFAAPITQARDIARTATANVSR</sequence>